<dbReference type="Gene3D" id="2.30.280.10">
    <property type="entry name" value="SRA-YDG"/>
    <property type="match status" value="1"/>
</dbReference>
<sequence>MNNMHRPRMSFGEAAAFIDDNYKASIAILAKISSSLNSEPTRTGKSKKYYEQLDDFLSWLQNDVSMSPQLRKRSKIVLALEDIYAKPNYHFPDVYMKKARQLYERWEASGWKDEHEGDGSYNDQTLQQPSRRKSSLAAAHGASLPASTVSGQYDSRAIPAGTIRLPPVDHPIWGLNSIMHGVAPKYGQGGRKTYVLDPRYKKRDSRVIGSNNIKVGKWFPRQLVALFHGAHGHQQAGICGDEKSGAFSVVVSGQYELLDTDRGTYLYYSGSGSVDNTDPRQPAPSTTGTMALHTSLGNGNPVRVLRSSTGKSRHAPSFGMRYDGLYTVVSVSYPTNAKGGMYEQFKLERREGQIDIDMLVRSPSAVEIGQYQRINQVNTATWSRSSDDDPMLEE</sequence>
<dbReference type="Pfam" id="PF02182">
    <property type="entry name" value="SAD_SRA"/>
    <property type="match status" value="1"/>
</dbReference>
<dbReference type="PANTHER" id="PTHR14140">
    <property type="entry name" value="E3 UBIQUITIN-PROTEIN LIGASE UHRF-RELATED"/>
    <property type="match status" value="1"/>
</dbReference>
<accession>A0A3M6WX65</accession>
<dbReference type="AlphaFoldDB" id="A0A3M6WX65"/>
<dbReference type="GO" id="GO:0005634">
    <property type="term" value="C:nucleus"/>
    <property type="evidence" value="ECO:0007669"/>
    <property type="project" value="UniProtKB-SubCell"/>
</dbReference>
<evidence type="ECO:0000256" key="1">
    <source>
        <dbReference type="ARBA" id="ARBA00023242"/>
    </source>
</evidence>
<proteinExistence type="predicted"/>
<protein>
    <recommendedName>
        <fullName evidence="4">YDG domain-containing protein</fullName>
    </recommendedName>
</protein>
<dbReference type="PANTHER" id="PTHR14140:SF27">
    <property type="entry name" value="OS04G0289800 PROTEIN"/>
    <property type="match status" value="1"/>
</dbReference>
<dbReference type="PROSITE" id="PS51015">
    <property type="entry name" value="YDG"/>
    <property type="match status" value="1"/>
</dbReference>
<dbReference type="InterPro" id="IPR015947">
    <property type="entry name" value="PUA-like_sf"/>
</dbReference>
<dbReference type="SUPFAM" id="SSF88697">
    <property type="entry name" value="PUA domain-like"/>
    <property type="match status" value="1"/>
</dbReference>
<comment type="subcellular location">
    <subcellularLocation>
        <location evidence="2">Nucleus</location>
    </subcellularLocation>
</comment>
<feature type="domain" description="YDG" evidence="4">
    <location>
        <begin position="208"/>
        <end position="349"/>
    </location>
</feature>
<dbReference type="OrthoDB" id="2270193at2759"/>
<dbReference type="SMART" id="SM00466">
    <property type="entry name" value="SRA"/>
    <property type="match status" value="1"/>
</dbReference>
<dbReference type="VEuPathDB" id="FungiDB:BTJ68_08800"/>
<name>A0A3M6WX65_HORWE</name>
<dbReference type="GO" id="GO:0044027">
    <property type="term" value="P:negative regulation of gene expression via chromosomal CpG island methylation"/>
    <property type="evidence" value="ECO:0007669"/>
    <property type="project" value="TreeGrafter"/>
</dbReference>
<reference evidence="5 6" key="1">
    <citation type="journal article" date="2018" name="BMC Genomics">
        <title>Genomic evidence for intraspecific hybridization in a clonal and extremely halotolerant yeast.</title>
        <authorList>
            <person name="Gostincar C."/>
            <person name="Stajich J.E."/>
            <person name="Zupancic J."/>
            <person name="Zalar P."/>
            <person name="Gunde-Cimerman N."/>
        </authorList>
    </citation>
    <scope>NUCLEOTIDE SEQUENCE [LARGE SCALE GENOMIC DNA]</scope>
    <source>
        <strain evidence="5 6">EXF-6656</strain>
    </source>
</reference>
<dbReference type="InterPro" id="IPR036987">
    <property type="entry name" value="SRA-YDG_sf"/>
</dbReference>
<dbReference type="GO" id="GO:0016567">
    <property type="term" value="P:protein ubiquitination"/>
    <property type="evidence" value="ECO:0007669"/>
    <property type="project" value="TreeGrafter"/>
</dbReference>
<keyword evidence="1 2" id="KW-0539">Nucleus</keyword>
<evidence type="ECO:0000256" key="2">
    <source>
        <dbReference type="PROSITE-ProRule" id="PRU00358"/>
    </source>
</evidence>
<dbReference type="Proteomes" id="UP000281245">
    <property type="component" value="Unassembled WGS sequence"/>
</dbReference>
<dbReference type="InterPro" id="IPR003105">
    <property type="entry name" value="SRA_YDG"/>
</dbReference>
<organism evidence="5 6">
    <name type="scientific">Hortaea werneckii</name>
    <name type="common">Black yeast</name>
    <name type="synonym">Cladosporium werneckii</name>
    <dbReference type="NCBI Taxonomy" id="91943"/>
    <lineage>
        <taxon>Eukaryota</taxon>
        <taxon>Fungi</taxon>
        <taxon>Dikarya</taxon>
        <taxon>Ascomycota</taxon>
        <taxon>Pezizomycotina</taxon>
        <taxon>Dothideomycetes</taxon>
        <taxon>Dothideomycetidae</taxon>
        <taxon>Mycosphaerellales</taxon>
        <taxon>Teratosphaeriaceae</taxon>
        <taxon>Hortaea</taxon>
    </lineage>
</organism>
<dbReference type="InterPro" id="IPR045134">
    <property type="entry name" value="UHRF1/2-like"/>
</dbReference>
<evidence type="ECO:0000256" key="3">
    <source>
        <dbReference type="SAM" id="MobiDB-lite"/>
    </source>
</evidence>
<dbReference type="EMBL" id="QWIJ01000369">
    <property type="protein sequence ID" value="RMX83205.1"/>
    <property type="molecule type" value="Genomic_DNA"/>
</dbReference>
<evidence type="ECO:0000259" key="4">
    <source>
        <dbReference type="PROSITE" id="PS51015"/>
    </source>
</evidence>
<gene>
    <name evidence="5" type="ORF">D0869_05475</name>
</gene>
<evidence type="ECO:0000313" key="5">
    <source>
        <dbReference type="EMBL" id="RMX83205.1"/>
    </source>
</evidence>
<feature type="region of interest" description="Disordered" evidence="3">
    <location>
        <begin position="112"/>
        <end position="139"/>
    </location>
</feature>
<dbReference type="GO" id="GO:0061630">
    <property type="term" value="F:ubiquitin protein ligase activity"/>
    <property type="evidence" value="ECO:0007669"/>
    <property type="project" value="TreeGrafter"/>
</dbReference>
<comment type="caution">
    <text evidence="5">The sequence shown here is derived from an EMBL/GenBank/DDBJ whole genome shotgun (WGS) entry which is preliminary data.</text>
</comment>
<evidence type="ECO:0000313" key="6">
    <source>
        <dbReference type="Proteomes" id="UP000281245"/>
    </source>
</evidence>